<dbReference type="InterPro" id="IPR051541">
    <property type="entry name" value="PTS_SugarTrans_NitroReg"/>
</dbReference>
<protein>
    <submittedName>
        <fullName evidence="2">Phosphoenolpyruvate-dependent sugar phosphotransferase system, EIIA 2</fullName>
    </submittedName>
</protein>
<dbReference type="AlphaFoldDB" id="B6FWC5"/>
<keyword evidence="2" id="KW-0808">Transferase</keyword>
<dbReference type="RefSeq" id="WP_006439092.1">
    <property type="nucleotide sequence ID" value="NZ_DS995355.1"/>
</dbReference>
<dbReference type="SUPFAM" id="SSF55804">
    <property type="entry name" value="Phoshotransferase/anion transport protein"/>
    <property type="match status" value="1"/>
</dbReference>
<dbReference type="Pfam" id="PF00359">
    <property type="entry name" value="PTS_EIIA_2"/>
    <property type="match status" value="1"/>
</dbReference>
<dbReference type="Proteomes" id="UP000003178">
    <property type="component" value="Unassembled WGS sequence"/>
</dbReference>
<dbReference type="STRING" id="500633.CLOHIR_00174"/>
<reference evidence="2 3" key="1">
    <citation type="submission" date="2008-09" db="EMBL/GenBank/DDBJ databases">
        <authorList>
            <person name="Fulton L."/>
            <person name="Clifton S."/>
            <person name="Fulton B."/>
            <person name="Xu J."/>
            <person name="Minx P."/>
            <person name="Pepin K.H."/>
            <person name="Johnson M."/>
            <person name="Thiruvilangam P."/>
            <person name="Bhonagiri V."/>
            <person name="Nash W.E."/>
            <person name="Mardis E.R."/>
            <person name="Wilson R.K."/>
        </authorList>
    </citation>
    <scope>NUCLEOTIDE SEQUENCE [LARGE SCALE GENOMIC DNA]</scope>
    <source>
        <strain evidence="2 3">DSM 13275</strain>
    </source>
</reference>
<sequence length="152" mass="17438">MEIIKYINENMVLPSLECETKEELFKAIHNIGIENGYIKEEFYEKILQREQNFPTGLNLGEIGVAIPHTDAEYIKEEFIAVCQLKNEVEFKSMEDADESVNVKLAFVLGLNQPHSQLTILQELMQLIQNKETVNALINANDKEDILKIIESL</sequence>
<evidence type="ECO:0000259" key="1">
    <source>
        <dbReference type="PROSITE" id="PS51094"/>
    </source>
</evidence>
<reference evidence="2 3" key="2">
    <citation type="submission" date="2008-10" db="EMBL/GenBank/DDBJ databases">
        <title>Draft genome sequence of Clostridium hiranonis (DSM 13275).</title>
        <authorList>
            <person name="Sudarsanam P."/>
            <person name="Ley R."/>
            <person name="Guruge J."/>
            <person name="Turnbaugh P.J."/>
            <person name="Mahowald M."/>
            <person name="Liep D."/>
            <person name="Gordon J."/>
        </authorList>
    </citation>
    <scope>NUCLEOTIDE SEQUENCE [LARGE SCALE GENOMIC DNA]</scope>
    <source>
        <strain evidence="2 3">DSM 13275</strain>
    </source>
</reference>
<evidence type="ECO:0000313" key="3">
    <source>
        <dbReference type="Proteomes" id="UP000003178"/>
    </source>
</evidence>
<dbReference type="CDD" id="cd00211">
    <property type="entry name" value="PTS_IIA_fru"/>
    <property type="match status" value="1"/>
</dbReference>
<accession>B6FWC5</accession>
<dbReference type="InterPro" id="IPR016152">
    <property type="entry name" value="PTrfase/Anion_transptr"/>
</dbReference>
<dbReference type="PANTHER" id="PTHR47738">
    <property type="entry name" value="PTS SYSTEM FRUCTOSE-LIKE EIIA COMPONENT-RELATED"/>
    <property type="match status" value="1"/>
</dbReference>
<keyword evidence="2" id="KW-0670">Pyruvate</keyword>
<dbReference type="OrthoDB" id="370976at2"/>
<evidence type="ECO:0000313" key="2">
    <source>
        <dbReference type="EMBL" id="EEA86164.1"/>
    </source>
</evidence>
<dbReference type="PROSITE" id="PS51094">
    <property type="entry name" value="PTS_EIIA_TYPE_2"/>
    <property type="match status" value="1"/>
</dbReference>
<feature type="domain" description="PTS EIIA type-2" evidence="1">
    <location>
        <begin position="5"/>
        <end position="152"/>
    </location>
</feature>
<gene>
    <name evidence="2" type="ORF">CLOHIR_00174</name>
</gene>
<keyword evidence="3" id="KW-1185">Reference proteome</keyword>
<dbReference type="PANTHER" id="PTHR47738:SF3">
    <property type="entry name" value="PHOSPHOTRANSFERASE SYSTEM MANNITOL_FRUCTOSE-SPECIFIC IIA DOMAIN CONTAINING PROTEIN"/>
    <property type="match status" value="1"/>
</dbReference>
<dbReference type="GO" id="GO:0016740">
    <property type="term" value="F:transferase activity"/>
    <property type="evidence" value="ECO:0007669"/>
    <property type="project" value="UniProtKB-KW"/>
</dbReference>
<dbReference type="HOGENOM" id="CLU_072531_6_0_9"/>
<dbReference type="Gene3D" id="3.40.930.10">
    <property type="entry name" value="Mannitol-specific EII, Chain A"/>
    <property type="match status" value="1"/>
</dbReference>
<dbReference type="EMBL" id="ABWP01000008">
    <property type="protein sequence ID" value="EEA86164.1"/>
    <property type="molecule type" value="Genomic_DNA"/>
</dbReference>
<dbReference type="eggNOG" id="COG1762">
    <property type="taxonomic scope" value="Bacteria"/>
</dbReference>
<organism evidence="2 3">
    <name type="scientific">Peptacetobacter hiranonis (strain DSM 13275 / JCM 10541 / KCTC 15199 / TO-931)</name>
    <name type="common">Clostridium hiranonis</name>
    <dbReference type="NCBI Taxonomy" id="500633"/>
    <lineage>
        <taxon>Bacteria</taxon>
        <taxon>Bacillati</taxon>
        <taxon>Bacillota</taxon>
        <taxon>Clostridia</taxon>
        <taxon>Peptostreptococcales</taxon>
        <taxon>Peptostreptococcaceae</taxon>
        <taxon>Peptacetobacter</taxon>
    </lineage>
</organism>
<comment type="caution">
    <text evidence="2">The sequence shown here is derived from an EMBL/GenBank/DDBJ whole genome shotgun (WGS) entry which is preliminary data.</text>
</comment>
<proteinExistence type="predicted"/>
<dbReference type="InterPro" id="IPR002178">
    <property type="entry name" value="PTS_EIIA_type-2_dom"/>
</dbReference>
<name>B6FWC5_PEPHT</name>